<reference evidence="2" key="1">
    <citation type="submission" date="2020-06" db="EMBL/GenBank/DDBJ databases">
        <authorList>
            <consortium name="Plant Systems Biology data submission"/>
        </authorList>
    </citation>
    <scope>NUCLEOTIDE SEQUENCE</scope>
    <source>
        <strain evidence="2">D6</strain>
    </source>
</reference>
<name>A0A9N8F1Z2_9STRA</name>
<accession>A0A9N8F1Z2</accession>
<feature type="compositionally biased region" description="Acidic residues" evidence="1">
    <location>
        <begin position="231"/>
        <end position="252"/>
    </location>
</feature>
<evidence type="ECO:0000313" key="3">
    <source>
        <dbReference type="Proteomes" id="UP001153069"/>
    </source>
</evidence>
<comment type="caution">
    <text evidence="2">The sequence shown here is derived from an EMBL/GenBank/DDBJ whole genome shotgun (WGS) entry which is preliminary data.</text>
</comment>
<proteinExistence type="predicted"/>
<feature type="compositionally biased region" description="Basic and acidic residues" evidence="1">
    <location>
        <begin position="221"/>
        <end position="230"/>
    </location>
</feature>
<dbReference type="EMBL" id="CAICTM010003269">
    <property type="protein sequence ID" value="CAB9531138.1"/>
    <property type="molecule type" value="Genomic_DNA"/>
</dbReference>
<feature type="region of interest" description="Disordered" evidence="1">
    <location>
        <begin position="173"/>
        <end position="267"/>
    </location>
</feature>
<evidence type="ECO:0000256" key="1">
    <source>
        <dbReference type="SAM" id="MobiDB-lite"/>
    </source>
</evidence>
<dbReference type="AlphaFoldDB" id="A0A9N8F1Z2"/>
<dbReference type="Proteomes" id="UP001153069">
    <property type="component" value="Unassembled WGS sequence"/>
</dbReference>
<sequence length="267" mass="29630">MLPFCNDFPDTFIYDRLFKLKLILLNPFTEAHKTTQFCDIWGYNKDEYINRYHRWLGDIDLLTEGVEEPVEAETSSDSSNGSDLVNAGGVNLRKLERLIDNGSSSPGSGQIIFDYDCGGTEDGNVKPAAVESPILALGSPRLDVAKLAKLDEDIDEILLRPIRWGIMTQLPADEDAKQDPDASEEPDAKPAAKEDSEVTQEETDSSNTQESNSEESEEEESPKKKQKTSEDEVTIDGDETEDNEANNDETDEAPYGVEILCTGSFSY</sequence>
<gene>
    <name evidence="2" type="ORF">SEMRO_3271_G346090.1</name>
</gene>
<protein>
    <submittedName>
        <fullName evidence="2">Uncharacterized protein</fullName>
    </submittedName>
</protein>
<keyword evidence="3" id="KW-1185">Reference proteome</keyword>
<organism evidence="2 3">
    <name type="scientific">Seminavis robusta</name>
    <dbReference type="NCBI Taxonomy" id="568900"/>
    <lineage>
        <taxon>Eukaryota</taxon>
        <taxon>Sar</taxon>
        <taxon>Stramenopiles</taxon>
        <taxon>Ochrophyta</taxon>
        <taxon>Bacillariophyta</taxon>
        <taxon>Bacillariophyceae</taxon>
        <taxon>Bacillariophycidae</taxon>
        <taxon>Naviculales</taxon>
        <taxon>Naviculaceae</taxon>
        <taxon>Seminavis</taxon>
    </lineage>
</organism>
<feature type="compositionally biased region" description="Basic and acidic residues" evidence="1">
    <location>
        <begin position="174"/>
        <end position="196"/>
    </location>
</feature>
<evidence type="ECO:0000313" key="2">
    <source>
        <dbReference type="EMBL" id="CAB9531138.1"/>
    </source>
</evidence>